<dbReference type="STRING" id="1076935.U4LBG6"/>
<sequence length="171" mass="18569">MTKRVTNHSSNKEWPSLSIYERCKIRLATQPLRGWDIGSAILIAARFASACGTTYKYPTFPLSPLQRYNTSTIPPPPSNLSTKTSNPLNLISEMPKDNHGNSYNVTGHGTNSQGNHYCSRDFSSSSGSAGGSSGYHYSNANGSYYYSNPNGSTYYNNGQGGSTYTSPPSKK</sequence>
<dbReference type="Proteomes" id="UP000018144">
    <property type="component" value="Unassembled WGS sequence"/>
</dbReference>
<accession>U4LBG6</accession>
<dbReference type="OrthoDB" id="5417068at2759"/>
<gene>
    <name evidence="2" type="ORF">PCON_04418</name>
</gene>
<evidence type="ECO:0000313" key="2">
    <source>
        <dbReference type="EMBL" id="CCX17414.1"/>
    </source>
</evidence>
<evidence type="ECO:0000256" key="1">
    <source>
        <dbReference type="SAM" id="MobiDB-lite"/>
    </source>
</evidence>
<feature type="region of interest" description="Disordered" evidence="1">
    <location>
        <begin position="68"/>
        <end position="108"/>
    </location>
</feature>
<feature type="compositionally biased region" description="Polar residues" evidence="1">
    <location>
        <begin position="162"/>
        <end position="171"/>
    </location>
</feature>
<feature type="region of interest" description="Disordered" evidence="1">
    <location>
        <begin position="148"/>
        <end position="171"/>
    </location>
</feature>
<feature type="compositionally biased region" description="Low complexity" evidence="1">
    <location>
        <begin position="148"/>
        <end position="157"/>
    </location>
</feature>
<dbReference type="EMBL" id="HF936646">
    <property type="protein sequence ID" value="CCX17414.1"/>
    <property type="molecule type" value="Genomic_DNA"/>
</dbReference>
<name>U4LBG6_PYROM</name>
<dbReference type="eggNOG" id="ENOG502S712">
    <property type="taxonomic scope" value="Eukaryota"/>
</dbReference>
<organism evidence="2 3">
    <name type="scientific">Pyronema omphalodes (strain CBS 100304)</name>
    <name type="common">Pyronema confluens</name>
    <dbReference type="NCBI Taxonomy" id="1076935"/>
    <lineage>
        <taxon>Eukaryota</taxon>
        <taxon>Fungi</taxon>
        <taxon>Dikarya</taxon>
        <taxon>Ascomycota</taxon>
        <taxon>Pezizomycotina</taxon>
        <taxon>Pezizomycetes</taxon>
        <taxon>Pezizales</taxon>
        <taxon>Pyronemataceae</taxon>
        <taxon>Pyronema</taxon>
    </lineage>
</organism>
<protein>
    <submittedName>
        <fullName evidence="2">Uncharacterized protein</fullName>
    </submittedName>
</protein>
<proteinExistence type="predicted"/>
<keyword evidence="3" id="KW-1185">Reference proteome</keyword>
<feature type="compositionally biased region" description="Polar residues" evidence="1">
    <location>
        <begin position="79"/>
        <end position="89"/>
    </location>
</feature>
<dbReference type="AlphaFoldDB" id="U4LBG6"/>
<reference evidence="2 3" key="1">
    <citation type="journal article" date="2013" name="PLoS Genet.">
        <title>The genome and development-dependent transcriptomes of Pyronema confluens: a window into fungal evolution.</title>
        <authorList>
            <person name="Traeger S."/>
            <person name="Altegoer F."/>
            <person name="Freitag M."/>
            <person name="Gabaldon T."/>
            <person name="Kempken F."/>
            <person name="Kumar A."/>
            <person name="Marcet-Houben M."/>
            <person name="Poggeler S."/>
            <person name="Stajich J.E."/>
            <person name="Nowrousian M."/>
        </authorList>
    </citation>
    <scope>NUCLEOTIDE SEQUENCE [LARGE SCALE GENOMIC DNA]</scope>
    <source>
        <strain evidence="3">CBS 100304</strain>
        <tissue evidence="2">Vegetative mycelium</tissue>
    </source>
</reference>
<evidence type="ECO:0000313" key="3">
    <source>
        <dbReference type="Proteomes" id="UP000018144"/>
    </source>
</evidence>